<dbReference type="AlphaFoldDB" id="A0A2H9VN46"/>
<dbReference type="InterPro" id="IPR034660">
    <property type="entry name" value="DinB/YfiT-like"/>
</dbReference>
<organism evidence="2 3">
    <name type="scientific">Mucilaginibacter auburnensis</name>
    <dbReference type="NCBI Taxonomy" id="1457233"/>
    <lineage>
        <taxon>Bacteria</taxon>
        <taxon>Pseudomonadati</taxon>
        <taxon>Bacteroidota</taxon>
        <taxon>Sphingobacteriia</taxon>
        <taxon>Sphingobacteriales</taxon>
        <taxon>Sphingobacteriaceae</taxon>
        <taxon>Mucilaginibacter</taxon>
    </lineage>
</organism>
<evidence type="ECO:0000259" key="1">
    <source>
        <dbReference type="Pfam" id="PF12867"/>
    </source>
</evidence>
<dbReference type="InterPro" id="IPR024775">
    <property type="entry name" value="DinB-like"/>
</dbReference>
<comment type="caution">
    <text evidence="2">The sequence shown here is derived from an EMBL/GenBank/DDBJ whole genome shotgun (WGS) entry which is preliminary data.</text>
</comment>
<sequence length="153" mass="17365">MNKGLDFIRKARLVQVNTIKELSIEQLNQIPKGFNNNIIWNMAHLIATQQIVCYRRAGVEPILDADFINAYAPGSKPEGPVKSEEIARIQELFFSTLDQFEQDLQAGLFNNYTAWTTRAGVDINTIDDVLAFLPYHEGIHMGYIQAQKRVLSP</sequence>
<gene>
    <name evidence="2" type="ORF">CLV57_2885</name>
</gene>
<dbReference type="Gene3D" id="1.20.120.450">
    <property type="entry name" value="dinb family like domain"/>
    <property type="match status" value="1"/>
</dbReference>
<keyword evidence="3" id="KW-1185">Reference proteome</keyword>
<evidence type="ECO:0000313" key="2">
    <source>
        <dbReference type="EMBL" id="PJJ79748.1"/>
    </source>
</evidence>
<accession>A0A2H9VN46</accession>
<proteinExistence type="predicted"/>
<evidence type="ECO:0000313" key="3">
    <source>
        <dbReference type="Proteomes" id="UP000242687"/>
    </source>
</evidence>
<dbReference type="RefSeq" id="WP_100342061.1">
    <property type="nucleotide sequence ID" value="NZ_PGFJ01000002.1"/>
</dbReference>
<dbReference type="EMBL" id="PGFJ01000002">
    <property type="protein sequence ID" value="PJJ79748.1"/>
    <property type="molecule type" value="Genomic_DNA"/>
</dbReference>
<feature type="domain" description="DinB-like" evidence="1">
    <location>
        <begin position="17"/>
        <end position="144"/>
    </location>
</feature>
<dbReference type="OrthoDB" id="4295522at2"/>
<name>A0A2H9VN46_9SPHI</name>
<dbReference type="Pfam" id="PF12867">
    <property type="entry name" value="DinB_2"/>
    <property type="match status" value="1"/>
</dbReference>
<reference evidence="2 3" key="1">
    <citation type="submission" date="2017-11" db="EMBL/GenBank/DDBJ databases">
        <title>Genomic Encyclopedia of Archaeal and Bacterial Type Strains, Phase II (KMG-II): From Individual Species to Whole Genera.</title>
        <authorList>
            <person name="Goeker M."/>
        </authorList>
    </citation>
    <scope>NUCLEOTIDE SEQUENCE [LARGE SCALE GENOMIC DNA]</scope>
    <source>
        <strain evidence="2 3">DSM 28175</strain>
    </source>
</reference>
<dbReference type="SUPFAM" id="SSF109854">
    <property type="entry name" value="DinB/YfiT-like putative metalloenzymes"/>
    <property type="match status" value="1"/>
</dbReference>
<protein>
    <submittedName>
        <fullName evidence="2">DinB family protein</fullName>
    </submittedName>
</protein>
<dbReference type="Proteomes" id="UP000242687">
    <property type="component" value="Unassembled WGS sequence"/>
</dbReference>